<sequence length="232" mass="27180">MSMNIFRLCGDMCHVFSIIVLLLRLRVARNAQGISLRTHELFLLVFLTRYTDLFTTFYSLYNSVMKVLYIASTSSIVYAIRLQEPICSTYDRAQDTFRHWAFAVAPCAVLALLTHLISGGSLFSFVDIQEMLWTFSIYLESIAILPQLIVLQRFREVENLTGNYIFFMGSYRALYIVNWIFRAYYEPGYRHHYVVYFCGVLQTLLYADFFYYYLMSKRRGGKFSLPTAAQQK</sequence>
<comment type="similarity">
    <text evidence="2">Belongs to the ERD2 family.</text>
</comment>
<dbReference type="InterPro" id="IPR000133">
    <property type="entry name" value="ER_ret_rcpt"/>
</dbReference>
<dbReference type="GO" id="GO:0016192">
    <property type="term" value="P:vesicle-mediated transport"/>
    <property type="evidence" value="ECO:0007669"/>
    <property type="project" value="UniProtKB-KW"/>
</dbReference>
<keyword evidence="3" id="KW-0813">Transport</keyword>
<organism evidence="12 13">
    <name type="scientific">Skeletonema marinoi</name>
    <dbReference type="NCBI Taxonomy" id="267567"/>
    <lineage>
        <taxon>Eukaryota</taxon>
        <taxon>Sar</taxon>
        <taxon>Stramenopiles</taxon>
        <taxon>Ochrophyta</taxon>
        <taxon>Bacillariophyta</taxon>
        <taxon>Coscinodiscophyceae</taxon>
        <taxon>Thalassiosirophycidae</taxon>
        <taxon>Thalassiosirales</taxon>
        <taxon>Skeletonemataceae</taxon>
        <taxon>Skeletonema</taxon>
        <taxon>Skeletonema marinoi-dohrnii complex</taxon>
    </lineage>
</organism>
<dbReference type="PANTHER" id="PTHR10585">
    <property type="entry name" value="ER LUMEN PROTEIN RETAINING RECEPTOR"/>
    <property type="match status" value="1"/>
</dbReference>
<keyword evidence="6" id="KW-0931">ER-Golgi transport</keyword>
<evidence type="ECO:0000313" key="13">
    <source>
        <dbReference type="Proteomes" id="UP001224775"/>
    </source>
</evidence>
<evidence type="ECO:0000256" key="9">
    <source>
        <dbReference type="ARBA" id="ARBA00023136"/>
    </source>
</evidence>
<keyword evidence="4 11" id="KW-0812">Transmembrane</keyword>
<feature type="transmembrane region" description="Helical" evidence="11">
    <location>
        <begin position="163"/>
        <end position="181"/>
    </location>
</feature>
<keyword evidence="13" id="KW-1185">Reference proteome</keyword>
<dbReference type="GO" id="GO:0046923">
    <property type="term" value="F:ER retention sequence binding"/>
    <property type="evidence" value="ECO:0007669"/>
    <property type="project" value="InterPro"/>
</dbReference>
<keyword evidence="8 11" id="KW-1133">Transmembrane helix</keyword>
<dbReference type="GO" id="GO:0015031">
    <property type="term" value="P:protein transport"/>
    <property type="evidence" value="ECO:0007669"/>
    <property type="project" value="UniProtKB-KW"/>
</dbReference>
<name>A0AAD8YM46_9STRA</name>
<evidence type="ECO:0000256" key="6">
    <source>
        <dbReference type="ARBA" id="ARBA00022892"/>
    </source>
</evidence>
<evidence type="ECO:0000256" key="3">
    <source>
        <dbReference type="ARBA" id="ARBA00022448"/>
    </source>
</evidence>
<dbReference type="GO" id="GO:0005789">
    <property type="term" value="C:endoplasmic reticulum membrane"/>
    <property type="evidence" value="ECO:0007669"/>
    <property type="project" value="UniProtKB-SubCell"/>
</dbReference>
<feature type="transmembrane region" description="Helical" evidence="11">
    <location>
        <begin position="193"/>
        <end position="214"/>
    </location>
</feature>
<dbReference type="PRINTS" id="PR00660">
    <property type="entry name" value="ERLUMENR"/>
</dbReference>
<proteinExistence type="inferred from homology"/>
<keyword evidence="9 11" id="KW-0472">Membrane</keyword>
<dbReference type="PROSITE" id="PS00951">
    <property type="entry name" value="ER_LUMEN_RECEPTOR_1"/>
    <property type="match status" value="1"/>
</dbReference>
<evidence type="ECO:0000256" key="1">
    <source>
        <dbReference type="ARBA" id="ARBA00004477"/>
    </source>
</evidence>
<feature type="transmembrane region" description="Helical" evidence="11">
    <location>
        <begin position="57"/>
        <end position="80"/>
    </location>
</feature>
<keyword evidence="7" id="KW-0653">Protein transport</keyword>
<feature type="transmembrane region" description="Helical" evidence="11">
    <location>
        <begin position="131"/>
        <end position="151"/>
    </location>
</feature>
<protein>
    <submittedName>
        <fullName evidence="12">ER lumen protein-retaining receptor</fullName>
    </submittedName>
</protein>
<evidence type="ECO:0000256" key="4">
    <source>
        <dbReference type="ARBA" id="ARBA00022692"/>
    </source>
</evidence>
<evidence type="ECO:0000313" key="12">
    <source>
        <dbReference type="EMBL" id="KAK1748502.1"/>
    </source>
</evidence>
<evidence type="ECO:0000256" key="7">
    <source>
        <dbReference type="ARBA" id="ARBA00022927"/>
    </source>
</evidence>
<evidence type="ECO:0000256" key="2">
    <source>
        <dbReference type="ARBA" id="ARBA00010120"/>
    </source>
</evidence>
<dbReference type="Pfam" id="PF00810">
    <property type="entry name" value="ER_lumen_recept"/>
    <property type="match status" value="1"/>
</dbReference>
<evidence type="ECO:0000256" key="8">
    <source>
        <dbReference type="ARBA" id="ARBA00022989"/>
    </source>
</evidence>
<keyword evidence="10 12" id="KW-0675">Receptor</keyword>
<dbReference type="AlphaFoldDB" id="A0AAD8YM46"/>
<gene>
    <name evidence="12" type="ORF">QTG54_000441</name>
</gene>
<keyword evidence="5" id="KW-0256">Endoplasmic reticulum</keyword>
<evidence type="ECO:0000256" key="11">
    <source>
        <dbReference type="SAM" id="Phobius"/>
    </source>
</evidence>
<accession>A0AAD8YM46</accession>
<comment type="caution">
    <text evidence="12">The sequence shown here is derived from an EMBL/GenBank/DDBJ whole genome shotgun (WGS) entry which is preliminary data.</text>
</comment>
<evidence type="ECO:0000256" key="10">
    <source>
        <dbReference type="ARBA" id="ARBA00023170"/>
    </source>
</evidence>
<dbReference type="GO" id="GO:0006621">
    <property type="term" value="P:protein retention in ER lumen"/>
    <property type="evidence" value="ECO:0007669"/>
    <property type="project" value="InterPro"/>
</dbReference>
<dbReference type="Proteomes" id="UP001224775">
    <property type="component" value="Unassembled WGS sequence"/>
</dbReference>
<dbReference type="EMBL" id="JATAAI010000001">
    <property type="protein sequence ID" value="KAK1748502.1"/>
    <property type="molecule type" value="Genomic_DNA"/>
</dbReference>
<comment type="subcellular location">
    <subcellularLocation>
        <location evidence="1">Endoplasmic reticulum membrane</location>
        <topology evidence="1">Multi-pass membrane protein</topology>
    </subcellularLocation>
</comment>
<reference evidence="12" key="1">
    <citation type="submission" date="2023-06" db="EMBL/GenBank/DDBJ databases">
        <title>Survivors Of The Sea: Transcriptome response of Skeletonema marinoi to long-term dormancy.</title>
        <authorList>
            <person name="Pinder M.I.M."/>
            <person name="Kourtchenko O."/>
            <person name="Robertson E.K."/>
            <person name="Larsson T."/>
            <person name="Maumus F."/>
            <person name="Osuna-Cruz C.M."/>
            <person name="Vancaester E."/>
            <person name="Stenow R."/>
            <person name="Vandepoele K."/>
            <person name="Ploug H."/>
            <person name="Bruchert V."/>
            <person name="Godhe A."/>
            <person name="Topel M."/>
        </authorList>
    </citation>
    <scope>NUCLEOTIDE SEQUENCE</scope>
    <source>
        <strain evidence="12">R05AC</strain>
    </source>
</reference>
<feature type="transmembrane region" description="Helical" evidence="11">
    <location>
        <begin position="100"/>
        <end position="125"/>
    </location>
</feature>
<evidence type="ECO:0000256" key="5">
    <source>
        <dbReference type="ARBA" id="ARBA00022824"/>
    </source>
</evidence>